<evidence type="ECO:0000313" key="1">
    <source>
        <dbReference type="EMBL" id="ALH94093.1"/>
    </source>
</evidence>
<protein>
    <submittedName>
        <fullName evidence="1">Uncharacterized protein</fullName>
    </submittedName>
</protein>
<sequence length="132" mass="15517">MKIYPALYPLNNKDYAIALINEWFAGYSGGGKVEQFADFLLLHDDNSYDLAIRSIPFYSSEMIRACFSQEEYWKSPHCHDETGSILNIQFKDIGKKYYQWTLTYADFDWPSFVSEQEKRTSKFSEIITPFHP</sequence>
<dbReference type="RefSeq" id="WP_054580011.1">
    <property type="nucleotide sequence ID" value="NZ_CP012808.1"/>
</dbReference>
<dbReference type="STRING" id="1324350.AOY20_00260"/>
<gene>
    <name evidence="1" type="ORF">AOY20_00260</name>
</gene>
<dbReference type="Proteomes" id="UP000064939">
    <property type="component" value="Chromosome"/>
</dbReference>
<dbReference type="EMBL" id="CP012808">
    <property type="protein sequence ID" value="ALH94093.1"/>
    <property type="molecule type" value="Genomic_DNA"/>
</dbReference>
<evidence type="ECO:0000313" key="2">
    <source>
        <dbReference type="Proteomes" id="UP000064939"/>
    </source>
</evidence>
<dbReference type="AlphaFoldDB" id="A0A0N9W9K4"/>
<dbReference type="OrthoDB" id="8653499at2"/>
<keyword evidence="2" id="KW-1185">Reference proteome</keyword>
<proteinExistence type="predicted"/>
<accession>A0A0N9W9K4</accession>
<name>A0A0N9W9K4_9GAMM</name>
<organism evidence="1 2">
    <name type="scientific">Acinetobacter equi</name>
    <dbReference type="NCBI Taxonomy" id="1324350"/>
    <lineage>
        <taxon>Bacteria</taxon>
        <taxon>Pseudomonadati</taxon>
        <taxon>Pseudomonadota</taxon>
        <taxon>Gammaproteobacteria</taxon>
        <taxon>Moraxellales</taxon>
        <taxon>Moraxellaceae</taxon>
        <taxon>Acinetobacter</taxon>
    </lineage>
</organism>
<reference evidence="1 2" key="1">
    <citation type="journal article" date="2015" name="Int. J. Syst. Evol. Microbiol.">
        <title>Acinetobacter equi sp. nov. isolated from horse faeces.</title>
        <authorList>
            <person name="Poppel M.T."/>
            <person name="Skiebe E."/>
            <person name="Laue M."/>
            <person name="Bergmann H."/>
            <person name="Ebersberger I."/>
            <person name="Garn T."/>
            <person name="Fruth A."/>
            <person name="Baumgardt S."/>
            <person name="Busse H.J."/>
            <person name="Wilharm G."/>
        </authorList>
    </citation>
    <scope>NUCLEOTIDE SEQUENCE [LARGE SCALE GENOMIC DNA]</scope>
    <source>
        <strain evidence="1 2">114</strain>
    </source>
</reference>
<dbReference type="KEGG" id="aei:AOY20_00260"/>